<dbReference type="InterPro" id="IPR050712">
    <property type="entry name" value="NAD(P)H-dep_reductase"/>
</dbReference>
<dbReference type="Proteomes" id="UP000509410">
    <property type="component" value="Chromosome"/>
</dbReference>
<dbReference type="GO" id="GO:0016491">
    <property type="term" value="F:oxidoreductase activity"/>
    <property type="evidence" value="ECO:0007669"/>
    <property type="project" value="InterPro"/>
</dbReference>
<dbReference type="AlphaFoldDB" id="A0A7H8V4U6"/>
<dbReference type="InterPro" id="IPR005025">
    <property type="entry name" value="FMN_Rdtase-like_dom"/>
</dbReference>
<accession>A0A7H8V4U6</accession>
<evidence type="ECO:0000313" key="2">
    <source>
        <dbReference type="EMBL" id="QLB51557.1"/>
    </source>
</evidence>
<dbReference type="PANTHER" id="PTHR30543">
    <property type="entry name" value="CHROMATE REDUCTASE"/>
    <property type="match status" value="1"/>
</dbReference>
<name>A0A7H8V4U6_STRSA</name>
<evidence type="ECO:0000313" key="3">
    <source>
        <dbReference type="Proteomes" id="UP000509410"/>
    </source>
</evidence>
<organism evidence="2 3">
    <name type="scientific">Streptococcus sanguinis</name>
    <dbReference type="NCBI Taxonomy" id="1305"/>
    <lineage>
        <taxon>Bacteria</taxon>
        <taxon>Bacillati</taxon>
        <taxon>Bacillota</taxon>
        <taxon>Bacilli</taxon>
        <taxon>Lactobacillales</taxon>
        <taxon>Streptococcaceae</taxon>
        <taxon>Streptococcus</taxon>
    </lineage>
</organism>
<dbReference type="EMBL" id="CP040556">
    <property type="protein sequence ID" value="QLB51557.1"/>
    <property type="molecule type" value="Genomic_DNA"/>
</dbReference>
<evidence type="ECO:0000259" key="1">
    <source>
        <dbReference type="Pfam" id="PF03358"/>
    </source>
</evidence>
<dbReference type="GO" id="GO:0005829">
    <property type="term" value="C:cytosol"/>
    <property type="evidence" value="ECO:0007669"/>
    <property type="project" value="TreeGrafter"/>
</dbReference>
<dbReference type="SUPFAM" id="SSF52218">
    <property type="entry name" value="Flavoproteins"/>
    <property type="match status" value="1"/>
</dbReference>
<dbReference type="PANTHER" id="PTHR30543:SF21">
    <property type="entry name" value="NAD(P)H-DEPENDENT FMN REDUCTASE LOT6"/>
    <property type="match status" value="1"/>
</dbReference>
<proteinExistence type="predicted"/>
<feature type="domain" description="NADPH-dependent FMN reductase-like" evidence="1">
    <location>
        <begin position="3"/>
        <end position="143"/>
    </location>
</feature>
<dbReference type="Pfam" id="PF03358">
    <property type="entry name" value="FMN_red"/>
    <property type="match status" value="1"/>
</dbReference>
<reference evidence="2 3" key="1">
    <citation type="submission" date="2019-05" db="EMBL/GenBank/DDBJ databases">
        <title>The organization of the Streptococcus sanguinis genomes.</title>
        <authorList>
            <person name="Wu C.H."/>
            <person name="Chen Y.Y.M."/>
            <person name="Wang H.Y."/>
        </authorList>
    </citation>
    <scope>NUCLEOTIDE SEQUENCE [LARGE SCALE GENOMIC DNA]</scope>
    <source>
        <strain evidence="2 3">CGMH010</strain>
    </source>
</reference>
<dbReference type="Gene3D" id="3.40.50.360">
    <property type="match status" value="1"/>
</dbReference>
<sequence length="203" mass="23197">MLNIITIVGAEHPSSTNHKLAVYLSKRFKNQASFTFFDIEKLPQFSKDLLEEKNTKVDAFRQLILEADAVLFVTPEYDHSVPAQLLNALEWLAFEPFPLLEKPTMIVGASYGNLGTSRAQDHLLDVLRSPQLQAAVQADSGFLLSRSLEAFDENNELLNSQVRENLDKKMSHFLLFVNVSKQNPDLRLKNINKVRTYRYQSEK</sequence>
<gene>
    <name evidence="2" type="ORF">FFV08_02015</name>
</gene>
<protein>
    <submittedName>
        <fullName evidence="2">NAD(P)H-dependent oxidoreductase</fullName>
    </submittedName>
</protein>
<dbReference type="GO" id="GO:0010181">
    <property type="term" value="F:FMN binding"/>
    <property type="evidence" value="ECO:0007669"/>
    <property type="project" value="TreeGrafter"/>
</dbReference>
<dbReference type="InterPro" id="IPR029039">
    <property type="entry name" value="Flavoprotein-like_sf"/>
</dbReference>